<dbReference type="InterPro" id="IPR018765">
    <property type="entry name" value="DUF2341"/>
</dbReference>
<feature type="transmembrane region" description="Helical" evidence="7">
    <location>
        <begin position="526"/>
        <end position="550"/>
    </location>
</feature>
<keyword evidence="4 7" id="KW-1133">Transmembrane helix</keyword>
<gene>
    <name evidence="11" type="ORF">NG824_10700</name>
</gene>
<feature type="transmembrane region" description="Helical" evidence="7">
    <location>
        <begin position="371"/>
        <end position="390"/>
    </location>
</feature>
<comment type="similarity">
    <text evidence="6">Belongs to the exbB/tolQ family.</text>
</comment>
<keyword evidence="6" id="KW-0653">Protein transport</keyword>
<evidence type="ECO:0000313" key="12">
    <source>
        <dbReference type="Proteomes" id="UP001164392"/>
    </source>
</evidence>
<dbReference type="InterPro" id="IPR002898">
    <property type="entry name" value="MotA_ExbB_proton_chnl"/>
</dbReference>
<evidence type="ECO:0000256" key="1">
    <source>
        <dbReference type="ARBA" id="ARBA00004651"/>
    </source>
</evidence>
<dbReference type="AlphaFoldDB" id="A0AA46SSU8"/>
<dbReference type="InterPro" id="IPR050790">
    <property type="entry name" value="ExbB/TolQ_transport"/>
</dbReference>
<feature type="chain" id="PRO_5041370260" evidence="8">
    <location>
        <begin position="22"/>
        <end position="592"/>
    </location>
</feature>
<evidence type="ECO:0000259" key="9">
    <source>
        <dbReference type="Pfam" id="PF01618"/>
    </source>
</evidence>
<name>A0AA46SSU8_9XANT</name>
<evidence type="ECO:0000256" key="6">
    <source>
        <dbReference type="RuleBase" id="RU004057"/>
    </source>
</evidence>
<evidence type="ECO:0000256" key="7">
    <source>
        <dbReference type="SAM" id="Phobius"/>
    </source>
</evidence>
<dbReference type="Pfam" id="PF13385">
    <property type="entry name" value="Laminin_G_3"/>
    <property type="match status" value="1"/>
</dbReference>
<protein>
    <submittedName>
        <fullName evidence="11">DUF2341 domain-containing protein</fullName>
    </submittedName>
</protein>
<proteinExistence type="inferred from homology"/>
<dbReference type="InterPro" id="IPR001791">
    <property type="entry name" value="Laminin_G"/>
</dbReference>
<accession>A0AA46SSU8</accession>
<dbReference type="InterPro" id="IPR013320">
    <property type="entry name" value="ConA-like_dom_sf"/>
</dbReference>
<dbReference type="Pfam" id="PF01618">
    <property type="entry name" value="MotA_ExbB"/>
    <property type="match status" value="1"/>
</dbReference>
<dbReference type="CDD" id="cd00110">
    <property type="entry name" value="LamG"/>
    <property type="match status" value="1"/>
</dbReference>
<keyword evidence="8" id="KW-0732">Signal</keyword>
<feature type="transmembrane region" description="Helical" evidence="7">
    <location>
        <begin position="487"/>
        <end position="520"/>
    </location>
</feature>
<dbReference type="GO" id="GO:0005886">
    <property type="term" value="C:plasma membrane"/>
    <property type="evidence" value="ECO:0007669"/>
    <property type="project" value="UniProtKB-SubCell"/>
</dbReference>
<dbReference type="RefSeq" id="WP_267092244.1">
    <property type="nucleotide sequence ID" value="NZ_CP099534.1"/>
</dbReference>
<evidence type="ECO:0000259" key="10">
    <source>
        <dbReference type="Pfam" id="PF10102"/>
    </source>
</evidence>
<keyword evidence="6" id="KW-0813">Transport</keyword>
<dbReference type="Pfam" id="PF10102">
    <property type="entry name" value="DUF2341"/>
    <property type="match status" value="1"/>
</dbReference>
<dbReference type="Proteomes" id="UP001164392">
    <property type="component" value="Chromosome"/>
</dbReference>
<feature type="domain" description="MotA/TolQ/ExbB proton channel" evidence="9">
    <location>
        <begin position="448"/>
        <end position="567"/>
    </location>
</feature>
<evidence type="ECO:0000256" key="2">
    <source>
        <dbReference type="ARBA" id="ARBA00022475"/>
    </source>
</evidence>
<keyword evidence="2" id="KW-1003">Cell membrane</keyword>
<reference evidence="11" key="1">
    <citation type="submission" date="2022-06" db="EMBL/GenBank/DDBJ databases">
        <title>Dynamics of rice microbiomes reveals core vertical transmitted seed endophytes.</title>
        <authorList>
            <person name="Liao K."/>
            <person name="Zhang X."/>
        </authorList>
    </citation>
    <scope>NUCLEOTIDE SEQUENCE</scope>
    <source>
        <strain evidence="11">JR3-14</strain>
    </source>
</reference>
<dbReference type="SUPFAM" id="SSF49899">
    <property type="entry name" value="Concanavalin A-like lectins/glucanases"/>
    <property type="match status" value="1"/>
</dbReference>
<comment type="subcellular location">
    <subcellularLocation>
        <location evidence="1">Cell membrane</location>
        <topology evidence="1">Multi-pass membrane protein</topology>
    </subcellularLocation>
    <subcellularLocation>
        <location evidence="6">Membrane</location>
        <topology evidence="6">Multi-pass membrane protein</topology>
    </subcellularLocation>
</comment>
<evidence type="ECO:0000256" key="5">
    <source>
        <dbReference type="ARBA" id="ARBA00023136"/>
    </source>
</evidence>
<sequence length="592" mass="61235">MIRLRMCVFLGLWLLALPALAATWWDGKWNYRAKLSVDTTSTGAALTQPAGRTQVLVRLHSGNFNFADAKADGSDVRFVAGDDRTPLKYHFEKYDGLVDQVALAWVDLPDLPANATTPLYVYFGNPEASGGSDPKGSYDADTVAVYHFANAQAAGSDSTAYGNNAGAPLALADAALIGAGLRLDGSAPVQVPASASLNWPAAQAAIVSLWAKPAGAGASGVVLALSDALVLRLEDGKAVAELGGTAAPARIVASTAVAADTWVHLALRSDGKTSTLFVNGQPAGQAAAGLPASSGGVFLGGAPGAAQQNFIGLLDEVEIAKVARPVGAIEAAARSQGVDARLLRFDPVEQRSGDGGHGYFGILIAALTPDAWAVIVILAFMALISWWVMVRKGLYLNATAGANARFLDAFRQQAATHPLHAPHWQQLGSEAGTRSNLARLLQVGQQQLRERLQASGTGIVRTQSIAAIRSALDAAAVREGQRIHKGMVLLTIAISGGPFLGLLGTVVGVMITFAAVAAAGDVNINAIAPGIAAALLATVAGLAVAIPALFGYNYLLSQAEAVSADMQVFVDELEKRIAEDYAGDAPARVREG</sequence>
<dbReference type="GO" id="GO:0017038">
    <property type="term" value="P:protein import"/>
    <property type="evidence" value="ECO:0007669"/>
    <property type="project" value="TreeGrafter"/>
</dbReference>
<feature type="domain" description="DUF2341" evidence="10">
    <location>
        <begin position="72"/>
        <end position="149"/>
    </location>
</feature>
<dbReference type="PANTHER" id="PTHR30625:SF3">
    <property type="entry name" value="TOL-PAL SYSTEM PROTEIN TOLQ"/>
    <property type="match status" value="1"/>
</dbReference>
<organism evidence="11 12">
    <name type="scientific">Xanthomonas sacchari</name>
    <dbReference type="NCBI Taxonomy" id="56458"/>
    <lineage>
        <taxon>Bacteria</taxon>
        <taxon>Pseudomonadati</taxon>
        <taxon>Pseudomonadota</taxon>
        <taxon>Gammaproteobacteria</taxon>
        <taxon>Lysobacterales</taxon>
        <taxon>Lysobacteraceae</taxon>
        <taxon>Xanthomonas</taxon>
    </lineage>
</organism>
<evidence type="ECO:0000256" key="8">
    <source>
        <dbReference type="SAM" id="SignalP"/>
    </source>
</evidence>
<evidence type="ECO:0000256" key="3">
    <source>
        <dbReference type="ARBA" id="ARBA00022692"/>
    </source>
</evidence>
<evidence type="ECO:0000256" key="4">
    <source>
        <dbReference type="ARBA" id="ARBA00022989"/>
    </source>
</evidence>
<dbReference type="Gene3D" id="2.60.120.200">
    <property type="match status" value="1"/>
</dbReference>
<keyword evidence="5 7" id="KW-0472">Membrane</keyword>
<dbReference type="EMBL" id="CP099534">
    <property type="protein sequence ID" value="UYK87005.1"/>
    <property type="molecule type" value="Genomic_DNA"/>
</dbReference>
<evidence type="ECO:0000313" key="11">
    <source>
        <dbReference type="EMBL" id="UYK87005.1"/>
    </source>
</evidence>
<feature type="signal peptide" evidence="8">
    <location>
        <begin position="1"/>
        <end position="21"/>
    </location>
</feature>
<dbReference type="PANTHER" id="PTHR30625">
    <property type="entry name" value="PROTEIN TOLQ"/>
    <property type="match status" value="1"/>
</dbReference>
<keyword evidence="3 7" id="KW-0812">Transmembrane</keyword>